<name>A0A813RZ14_9BILA</name>
<dbReference type="AlphaFoldDB" id="A0A813RZ14"/>
<comment type="similarity">
    <text evidence="1">Belongs to the asaB hydroxylase/desaturase family.</text>
</comment>
<dbReference type="NCBIfam" id="NF041278">
    <property type="entry name" value="CmcJ_NvfI_EfuI"/>
    <property type="match status" value="2"/>
</dbReference>
<dbReference type="PANTHER" id="PTHR34598">
    <property type="entry name" value="BLL6449 PROTEIN"/>
    <property type="match status" value="1"/>
</dbReference>
<protein>
    <submittedName>
        <fullName evidence="2">Uncharacterized protein</fullName>
    </submittedName>
</protein>
<dbReference type="Proteomes" id="UP000663845">
    <property type="component" value="Unassembled WGS sequence"/>
</dbReference>
<organism evidence="2 3">
    <name type="scientific">Adineta steineri</name>
    <dbReference type="NCBI Taxonomy" id="433720"/>
    <lineage>
        <taxon>Eukaryota</taxon>
        <taxon>Metazoa</taxon>
        <taxon>Spiralia</taxon>
        <taxon>Gnathifera</taxon>
        <taxon>Rotifera</taxon>
        <taxon>Eurotatoria</taxon>
        <taxon>Bdelloidea</taxon>
        <taxon>Adinetida</taxon>
        <taxon>Adinetidae</taxon>
        <taxon>Adineta</taxon>
    </lineage>
</organism>
<gene>
    <name evidence="2" type="ORF">JYZ213_LOCUS4625</name>
</gene>
<reference evidence="2" key="1">
    <citation type="submission" date="2021-02" db="EMBL/GenBank/DDBJ databases">
        <authorList>
            <person name="Nowell W R."/>
        </authorList>
    </citation>
    <scope>NUCLEOTIDE SEQUENCE</scope>
</reference>
<evidence type="ECO:0000313" key="3">
    <source>
        <dbReference type="Proteomes" id="UP000663845"/>
    </source>
</evidence>
<dbReference type="PANTHER" id="PTHR34598:SF3">
    <property type="entry name" value="OXIDOREDUCTASE AN1597"/>
    <property type="match status" value="1"/>
</dbReference>
<evidence type="ECO:0000313" key="2">
    <source>
        <dbReference type="EMBL" id="CAF0789028.1"/>
    </source>
</evidence>
<comment type="caution">
    <text evidence="2">The sequence shown here is derived from an EMBL/GenBank/DDBJ whole genome shotgun (WGS) entry which is preliminary data.</text>
</comment>
<dbReference type="EMBL" id="CAJNOG010000026">
    <property type="protein sequence ID" value="CAF0789028.1"/>
    <property type="molecule type" value="Genomic_DNA"/>
</dbReference>
<dbReference type="InterPro" id="IPR044053">
    <property type="entry name" value="AsaB-like"/>
</dbReference>
<proteinExistence type="inferred from homology"/>
<evidence type="ECO:0000256" key="1">
    <source>
        <dbReference type="ARBA" id="ARBA00023604"/>
    </source>
</evidence>
<accession>A0A813RZ14</accession>
<sequence length="405" mass="47082">MSNNNDISAKLHFFSHTVDGSAPWIDASYTLTEPIPNFIPASTDVIIHNMRGQENTFDLDTQGFEVHKYNGQVNNEFDNGDEQQRIYYEELAELLKKRLNAARVIVFNHVFRYRGPSRPIDLYDTTHQSPAIHPHVDFDGPGVYLKLKEVVGEEEAKRLTRSRLQLINIWRPVGSNIITRNPLTLCDYRSLDLKNDIHLTDLQGSNITYSIYTISHNAQNTQKWYYLNEMRSDELLVFKMFDSDPNVAQFCAHTGFINDHVPMNDIQQISLEARVGEEEAKKLTRNRFQLINIWRPIGSHIITRNPLTLCDYRSLDLKNDIHLTEVRGSPITYSVYTISHNAQNTQKWYYLNEMRSDELLVFKMFDSDPNVAQFCPHTGFINDHVPMNDIQQISLEARCFVFYDQ</sequence>
<dbReference type="GO" id="GO:0016491">
    <property type="term" value="F:oxidoreductase activity"/>
    <property type="evidence" value="ECO:0007669"/>
    <property type="project" value="InterPro"/>
</dbReference>